<feature type="chain" id="PRO_5042233672" description="Type IV pilus biogenesis protein PilP" evidence="1">
    <location>
        <begin position="25"/>
        <end position="161"/>
    </location>
</feature>
<evidence type="ECO:0008006" key="4">
    <source>
        <dbReference type="Google" id="ProtNLM"/>
    </source>
</evidence>
<accession>A0AAF0CPE4</accession>
<name>A0AAF0CPE4_9BACT</name>
<protein>
    <recommendedName>
        <fullName evidence="4">Type IV pilus biogenesis protein PilP</fullName>
    </recommendedName>
</protein>
<proteinExistence type="predicted"/>
<evidence type="ECO:0000313" key="2">
    <source>
        <dbReference type="EMBL" id="WED64309.1"/>
    </source>
</evidence>
<dbReference type="AlphaFoldDB" id="A0AAF0CPE4"/>
<evidence type="ECO:0000256" key="1">
    <source>
        <dbReference type="SAM" id="SignalP"/>
    </source>
</evidence>
<keyword evidence="1" id="KW-0732">Signal</keyword>
<dbReference type="RefSeq" id="WP_330931026.1">
    <property type="nucleotide sequence ID" value="NZ_CP119075.1"/>
</dbReference>
<dbReference type="Proteomes" id="UP001218638">
    <property type="component" value="Chromosome"/>
</dbReference>
<feature type="signal peptide" evidence="1">
    <location>
        <begin position="1"/>
        <end position="24"/>
    </location>
</feature>
<keyword evidence="3" id="KW-1185">Reference proteome</keyword>
<dbReference type="EMBL" id="CP119075">
    <property type="protein sequence ID" value="WED64309.1"/>
    <property type="molecule type" value="Genomic_DNA"/>
</dbReference>
<reference evidence="2" key="1">
    <citation type="submission" date="2023-03" db="EMBL/GenBank/DDBJ databases">
        <title>Lomoglobus Profundus gen. nov., sp. nov., a novel member of the phylum Verrucomicrobia, isolated from deep-marine sediment of South China Sea.</title>
        <authorList>
            <person name="Ahmad T."/>
            <person name="Ishaq S.E."/>
            <person name="Wang F."/>
        </authorList>
    </citation>
    <scope>NUCLEOTIDE SEQUENCE</scope>
    <source>
        <strain evidence="2">LMO-M01</strain>
    </source>
</reference>
<sequence length="161" mass="17815">MKARALPLICLLVIATVAAPPAWADINTKLSMRQQAVREKISQLFAQRDDPIPELTNQLNPFYRVIPEEKEDGDDEAAIFVPPPPTAERTLQTIAVGLRISGVVTFNKREYIVINETPIPTGGVLLIEDELGANMIKVEEIRIGEVLLSLGSALTRVKFDR</sequence>
<gene>
    <name evidence="2" type="ORF">PXH66_18380</name>
</gene>
<dbReference type="KEGG" id="slom:PXH66_18380"/>
<organism evidence="2 3">
    <name type="scientific">Synoicihabitans lomoniglobus</name>
    <dbReference type="NCBI Taxonomy" id="2909285"/>
    <lineage>
        <taxon>Bacteria</taxon>
        <taxon>Pseudomonadati</taxon>
        <taxon>Verrucomicrobiota</taxon>
        <taxon>Opitutia</taxon>
        <taxon>Opitutales</taxon>
        <taxon>Opitutaceae</taxon>
        <taxon>Synoicihabitans</taxon>
    </lineage>
</organism>
<evidence type="ECO:0000313" key="3">
    <source>
        <dbReference type="Proteomes" id="UP001218638"/>
    </source>
</evidence>